<proteinExistence type="predicted"/>
<dbReference type="InterPro" id="IPR050685">
    <property type="entry name" value="LDLR"/>
</dbReference>
<feature type="disulfide bond" evidence="9">
    <location>
        <begin position="6"/>
        <end position="18"/>
    </location>
</feature>
<evidence type="ECO:0000256" key="3">
    <source>
        <dbReference type="ARBA" id="ARBA00022729"/>
    </source>
</evidence>
<feature type="disulfide bond" evidence="9">
    <location>
        <begin position="78"/>
        <end position="90"/>
    </location>
</feature>
<name>A0A8D8RIH2_9HEMI</name>
<evidence type="ECO:0000256" key="8">
    <source>
        <dbReference type="ARBA" id="ARBA00023180"/>
    </source>
</evidence>
<feature type="disulfide bond" evidence="9">
    <location>
        <begin position="42"/>
        <end position="54"/>
    </location>
</feature>
<keyword evidence="8" id="KW-0325">Glycoprotein</keyword>
<dbReference type="PANTHER" id="PTHR24270:SF61">
    <property type="entry name" value="EGF-LIKE DOMAIN-CONTAINING PROTEIN"/>
    <property type="match status" value="1"/>
</dbReference>
<dbReference type="GO" id="GO:0005886">
    <property type="term" value="C:plasma membrane"/>
    <property type="evidence" value="ECO:0007669"/>
    <property type="project" value="TreeGrafter"/>
</dbReference>
<dbReference type="FunFam" id="4.10.400.10:FF:000034">
    <property type="entry name" value="Low-density lipoprotein receptor-related protein 2"/>
    <property type="match status" value="1"/>
</dbReference>
<evidence type="ECO:0000256" key="5">
    <source>
        <dbReference type="ARBA" id="ARBA00022989"/>
    </source>
</evidence>
<keyword evidence="11" id="KW-0675">Receptor</keyword>
<dbReference type="Pfam" id="PF00057">
    <property type="entry name" value="Ldl_recept_a"/>
    <property type="match status" value="3"/>
</dbReference>
<reference evidence="11" key="1">
    <citation type="submission" date="2021-05" db="EMBL/GenBank/DDBJ databases">
        <authorList>
            <person name="Alioto T."/>
            <person name="Alioto T."/>
            <person name="Gomez Garrido J."/>
        </authorList>
    </citation>
    <scope>NUCLEOTIDE SEQUENCE</scope>
</reference>
<dbReference type="EMBL" id="HBUF01170024">
    <property type="protein sequence ID" value="CAG6651984.1"/>
    <property type="molecule type" value="Transcribed_RNA"/>
</dbReference>
<protein>
    <submittedName>
        <fullName evidence="11">Low-density lipoprotein receptor-related protein 4</fullName>
    </submittedName>
</protein>
<evidence type="ECO:0000256" key="1">
    <source>
        <dbReference type="ARBA" id="ARBA00004167"/>
    </source>
</evidence>
<dbReference type="InterPro" id="IPR002172">
    <property type="entry name" value="LDrepeatLR_classA_rpt"/>
</dbReference>
<accession>A0A8D8RIH2</accession>
<dbReference type="Gene3D" id="4.10.400.10">
    <property type="entry name" value="Low-density Lipoprotein Receptor"/>
    <property type="match status" value="3"/>
</dbReference>
<keyword evidence="4" id="KW-0677">Repeat</keyword>
<feature type="disulfide bond" evidence="9">
    <location>
        <begin position="13"/>
        <end position="31"/>
    </location>
</feature>
<feature type="disulfide bond" evidence="9">
    <location>
        <begin position="85"/>
        <end position="103"/>
    </location>
</feature>
<organism evidence="11">
    <name type="scientific">Cacopsylla melanoneura</name>
    <dbReference type="NCBI Taxonomy" id="428564"/>
    <lineage>
        <taxon>Eukaryota</taxon>
        <taxon>Metazoa</taxon>
        <taxon>Ecdysozoa</taxon>
        <taxon>Arthropoda</taxon>
        <taxon>Hexapoda</taxon>
        <taxon>Insecta</taxon>
        <taxon>Pterygota</taxon>
        <taxon>Neoptera</taxon>
        <taxon>Paraneoptera</taxon>
        <taxon>Hemiptera</taxon>
        <taxon>Sternorrhyncha</taxon>
        <taxon>Psylloidea</taxon>
        <taxon>Psyllidae</taxon>
        <taxon>Psyllinae</taxon>
        <taxon>Cacopsylla</taxon>
    </lineage>
</organism>
<dbReference type="PANTHER" id="PTHR24270">
    <property type="entry name" value="LOW-DENSITY LIPOPROTEIN RECEPTOR-RELATED"/>
    <property type="match status" value="1"/>
</dbReference>
<evidence type="ECO:0000256" key="4">
    <source>
        <dbReference type="ARBA" id="ARBA00022737"/>
    </source>
</evidence>
<dbReference type="CDD" id="cd00112">
    <property type="entry name" value="LDLa"/>
    <property type="match status" value="3"/>
</dbReference>
<evidence type="ECO:0000313" key="11">
    <source>
        <dbReference type="EMBL" id="CAG6651984.1"/>
    </source>
</evidence>
<keyword evidence="3" id="KW-0732">Signal</keyword>
<feature type="disulfide bond" evidence="9">
    <location>
        <begin position="97"/>
        <end position="112"/>
    </location>
</feature>
<evidence type="ECO:0000256" key="2">
    <source>
        <dbReference type="ARBA" id="ARBA00022692"/>
    </source>
</evidence>
<dbReference type="EMBL" id="HBUF01170028">
    <property type="protein sequence ID" value="CAG6652015.1"/>
    <property type="molecule type" value="Transcribed_RNA"/>
</dbReference>
<feature type="disulfide bond" evidence="9">
    <location>
        <begin position="49"/>
        <end position="67"/>
    </location>
</feature>
<feature type="disulfide bond" evidence="9">
    <location>
        <begin position="61"/>
        <end position="76"/>
    </location>
</feature>
<feature type="disulfide bond" evidence="9">
    <location>
        <begin position="25"/>
        <end position="40"/>
    </location>
</feature>
<comment type="subcellular location">
    <subcellularLocation>
        <location evidence="1">Membrane</location>
        <topology evidence="1">Single-pass membrane protein</topology>
    </subcellularLocation>
</comment>
<dbReference type="AlphaFoldDB" id="A0A8D8RIH2"/>
<dbReference type="InterPro" id="IPR036055">
    <property type="entry name" value="LDL_receptor-like_sf"/>
</dbReference>
<evidence type="ECO:0000256" key="10">
    <source>
        <dbReference type="SAM" id="Phobius"/>
    </source>
</evidence>
<keyword evidence="7 9" id="KW-1015">Disulfide bond</keyword>
<keyword evidence="5 10" id="KW-1133">Transmembrane helix</keyword>
<keyword evidence="11" id="KW-0449">Lipoprotein</keyword>
<evidence type="ECO:0000256" key="9">
    <source>
        <dbReference type="PROSITE-ProRule" id="PRU00124"/>
    </source>
</evidence>
<dbReference type="GO" id="GO:0016192">
    <property type="term" value="P:vesicle-mediated transport"/>
    <property type="evidence" value="ECO:0007669"/>
    <property type="project" value="UniProtKB-ARBA"/>
</dbReference>
<dbReference type="PROSITE" id="PS50068">
    <property type="entry name" value="LDLRA_2"/>
    <property type="match status" value="3"/>
</dbReference>
<dbReference type="SMART" id="SM00192">
    <property type="entry name" value="LDLa"/>
    <property type="match status" value="3"/>
</dbReference>
<sequence length="232" mass="25916">MNCTECQTDAFRCPDGKCIQMKYVCDRDNDCEDNYDELNCTCSNDEFKCSNGKCIPISYRCDRGNDCGDNSDELNCTCRNDEFKCSDTSCIPLYRVCDGYPGCFDGSDEMNCDNLKETIILIVVIGGICIVVVLILILRRKKETQLAKTISIQAQTSPSKESLEMPIISITKGKAKTNQSTSNGIVSEYEVPRDNHWEFPRQSLTLGQTLGEGNFDKVVRAEAEGILKSQTQ</sequence>
<keyword evidence="2 10" id="KW-0812">Transmembrane</keyword>
<feature type="transmembrane region" description="Helical" evidence="10">
    <location>
        <begin position="119"/>
        <end position="138"/>
    </location>
</feature>
<keyword evidence="6 10" id="KW-0472">Membrane</keyword>
<evidence type="ECO:0000256" key="7">
    <source>
        <dbReference type="ARBA" id="ARBA00023157"/>
    </source>
</evidence>
<evidence type="ECO:0000256" key="6">
    <source>
        <dbReference type="ARBA" id="ARBA00023136"/>
    </source>
</evidence>
<dbReference type="Gene3D" id="3.30.200.20">
    <property type="entry name" value="Phosphorylase Kinase, domain 1"/>
    <property type="match status" value="1"/>
</dbReference>
<dbReference type="SUPFAM" id="SSF57424">
    <property type="entry name" value="LDL receptor-like module"/>
    <property type="match status" value="3"/>
</dbReference>
<dbReference type="PRINTS" id="PR00261">
    <property type="entry name" value="LDLRECEPTOR"/>
</dbReference>